<evidence type="ECO:0000256" key="5">
    <source>
        <dbReference type="SAM" id="MobiDB-lite"/>
    </source>
</evidence>
<dbReference type="Pfam" id="PF14712">
    <property type="entry name" value="Snapin_Pallidin"/>
    <property type="match status" value="1"/>
</dbReference>
<evidence type="ECO:0000256" key="3">
    <source>
        <dbReference type="ARBA" id="ARBA00033330"/>
    </source>
</evidence>
<evidence type="ECO:0000313" key="7">
    <source>
        <dbReference type="Proteomes" id="UP000278143"/>
    </source>
</evidence>
<feature type="region of interest" description="Disordered" evidence="5">
    <location>
        <begin position="1"/>
        <end position="92"/>
    </location>
</feature>
<dbReference type="InterPro" id="IPR028119">
    <property type="entry name" value="Snapin/Pallidin/Snn1"/>
</dbReference>
<dbReference type="Proteomes" id="UP000278143">
    <property type="component" value="Unassembled WGS sequence"/>
</dbReference>
<feature type="compositionally biased region" description="Polar residues" evidence="5">
    <location>
        <begin position="25"/>
        <end position="36"/>
    </location>
</feature>
<dbReference type="AlphaFoldDB" id="A0A4P9Z2A7"/>
<dbReference type="GO" id="GO:0032418">
    <property type="term" value="P:lysosome localization"/>
    <property type="evidence" value="ECO:0007669"/>
    <property type="project" value="TreeGrafter"/>
</dbReference>
<evidence type="ECO:0000256" key="4">
    <source>
        <dbReference type="SAM" id="Coils"/>
    </source>
</evidence>
<dbReference type="OrthoDB" id="5399166at2759"/>
<reference evidence="7" key="1">
    <citation type="journal article" date="2018" name="Nat. Microbiol.">
        <title>Leveraging single-cell genomics to expand the fungal tree of life.</title>
        <authorList>
            <person name="Ahrendt S.R."/>
            <person name="Quandt C.A."/>
            <person name="Ciobanu D."/>
            <person name="Clum A."/>
            <person name="Salamov A."/>
            <person name="Andreopoulos B."/>
            <person name="Cheng J.F."/>
            <person name="Woyke T."/>
            <person name="Pelin A."/>
            <person name="Henrissat B."/>
            <person name="Reynolds N.K."/>
            <person name="Benny G.L."/>
            <person name="Smith M.E."/>
            <person name="James T.Y."/>
            <person name="Grigoriev I.V."/>
        </authorList>
    </citation>
    <scope>NUCLEOTIDE SEQUENCE [LARGE SCALE GENOMIC DNA]</scope>
    <source>
        <strain evidence="7">Benny S71-1</strain>
    </source>
</reference>
<keyword evidence="7" id="KW-1185">Reference proteome</keyword>
<evidence type="ECO:0000256" key="1">
    <source>
        <dbReference type="ARBA" id="ARBA00006111"/>
    </source>
</evidence>
<dbReference type="EMBL" id="KZ989377">
    <property type="protein sequence ID" value="RKP26614.1"/>
    <property type="molecule type" value="Genomic_DNA"/>
</dbReference>
<dbReference type="GO" id="GO:0031083">
    <property type="term" value="C:BLOC-1 complex"/>
    <property type="evidence" value="ECO:0007669"/>
    <property type="project" value="InterPro"/>
</dbReference>
<feature type="coiled-coil region" evidence="4">
    <location>
        <begin position="108"/>
        <end position="135"/>
    </location>
</feature>
<dbReference type="GO" id="GO:0006886">
    <property type="term" value="P:intracellular protein transport"/>
    <property type="evidence" value="ECO:0007669"/>
    <property type="project" value="InterPro"/>
</dbReference>
<dbReference type="InterPro" id="IPR017246">
    <property type="entry name" value="Snapin"/>
</dbReference>
<dbReference type="GO" id="GO:0099078">
    <property type="term" value="C:BORC complex"/>
    <property type="evidence" value="ECO:0007669"/>
    <property type="project" value="TreeGrafter"/>
</dbReference>
<evidence type="ECO:0000313" key="6">
    <source>
        <dbReference type="EMBL" id="RKP26614.1"/>
    </source>
</evidence>
<proteinExistence type="inferred from homology"/>
<name>A0A4P9Z2A7_9FUNG</name>
<accession>A0A4P9Z2A7</accession>
<dbReference type="PANTHER" id="PTHR31305:SF2">
    <property type="entry name" value="SNARE-ASSOCIATED PROTEIN SNAPIN"/>
    <property type="match status" value="1"/>
</dbReference>
<sequence length="193" mass="20804">MSRASSAGRPRPPQLMERVRATRPISPTLSASSGQSPPLGARPEEPATHRRVPSSASTSVMSAVPMNLAAPSSPWTSDERPTAEEAASGVTAHATTQQAILDGLVKVMQTLEDQAAAVRQSQDDLQQQVAHMQAELRRFYESAKAPNLAEAAQKLVHARGKLEGVNNLLLRVQERLDRLHSQIARHIETGPTS</sequence>
<organism evidence="6 7">
    <name type="scientific">Syncephalis pseudoplumigaleata</name>
    <dbReference type="NCBI Taxonomy" id="1712513"/>
    <lineage>
        <taxon>Eukaryota</taxon>
        <taxon>Fungi</taxon>
        <taxon>Fungi incertae sedis</taxon>
        <taxon>Zoopagomycota</taxon>
        <taxon>Zoopagomycotina</taxon>
        <taxon>Zoopagomycetes</taxon>
        <taxon>Zoopagales</taxon>
        <taxon>Piptocephalidaceae</taxon>
        <taxon>Syncephalis</taxon>
    </lineage>
</organism>
<dbReference type="GO" id="GO:0000149">
    <property type="term" value="F:SNARE binding"/>
    <property type="evidence" value="ECO:0007669"/>
    <property type="project" value="TreeGrafter"/>
</dbReference>
<evidence type="ECO:0000256" key="2">
    <source>
        <dbReference type="ARBA" id="ARBA00023054"/>
    </source>
</evidence>
<comment type="similarity">
    <text evidence="1">Belongs to the SNAPIN family.</text>
</comment>
<dbReference type="PANTHER" id="PTHR31305">
    <property type="entry name" value="SNARE-ASSOCIATED PROTEIN SNAPIN"/>
    <property type="match status" value="1"/>
</dbReference>
<keyword evidence="2 4" id="KW-0175">Coiled coil</keyword>
<protein>
    <recommendedName>
        <fullName evidence="3">Biogenesis of lysosome-related organelles complex 1 subunit 7</fullName>
    </recommendedName>
</protein>
<gene>
    <name evidence="6" type="ORF">SYNPS1DRAFT_21664</name>
</gene>